<dbReference type="Pfam" id="PF17805">
    <property type="entry name" value="AsnC_trans_reg2"/>
    <property type="match status" value="2"/>
</dbReference>
<dbReference type="Gene3D" id="3.30.70.3460">
    <property type="match status" value="2"/>
</dbReference>
<evidence type="ECO:0000256" key="4">
    <source>
        <dbReference type="ARBA" id="ARBA00023471"/>
    </source>
</evidence>
<dbReference type="AlphaFoldDB" id="A0A833H3B8"/>
<feature type="domain" description="Siroheme decarboxylase NirL-like HTH" evidence="7">
    <location>
        <begin position="175"/>
        <end position="214"/>
    </location>
</feature>
<accession>A0A833H3B8</accession>
<dbReference type="InterPro" id="IPR050684">
    <property type="entry name" value="HTH-Siroheme_Decarb"/>
</dbReference>
<comment type="pathway">
    <text evidence="2">Porphyrin-containing compound metabolism.</text>
</comment>
<keyword evidence="1" id="KW-0456">Lyase</keyword>
<evidence type="ECO:0000256" key="3">
    <source>
        <dbReference type="ARBA" id="ARBA00023457"/>
    </source>
</evidence>
<name>A0A833H3B8_9LEPT</name>
<evidence type="ECO:0000313" key="8">
    <source>
        <dbReference type="EMBL" id="KAB2933523.1"/>
    </source>
</evidence>
<sequence length="338" mass="38619">MNTEEENRLARIVQEGFPVTERPYQSLADTMNVSESEILRIMEDWRDSGRLREISAVMEGDRIGYESALVCGAVPASKVEQVASVISEHPLVTHNYERRHFYNIWFTIAAPEHEGIESHIESLERLTGVRPFHVLRRRHTFKIGVVFDLIDRCNRTVGHPLTFSQELLEPDAKQQRIIRAIQSNLPLASRPFKSLSAEHGLAEGDLLEFLTSQKGKSVRKYVATFHHRRLGVKSNAMTCWQVDESRITDVGALMLTDTAVSHCYSRDVAPGFPYNLYTMLHGPDMTFVGEAAQRLAELSGCDKYILLESTREFKKTRLRYFTAAEMAWRERHLESVPA</sequence>
<evidence type="ECO:0000259" key="6">
    <source>
        <dbReference type="Pfam" id="PF17805"/>
    </source>
</evidence>
<evidence type="ECO:0000256" key="2">
    <source>
        <dbReference type="ARBA" id="ARBA00023444"/>
    </source>
</evidence>
<proteinExistence type="inferred from homology"/>
<feature type="domain" description="Siroheme decarboxylase AsnC-like ligand binding" evidence="6">
    <location>
        <begin position="62"/>
        <end position="142"/>
    </location>
</feature>
<evidence type="ECO:0000256" key="1">
    <source>
        <dbReference type="ARBA" id="ARBA00023239"/>
    </source>
</evidence>
<dbReference type="Proteomes" id="UP000460298">
    <property type="component" value="Unassembled WGS sequence"/>
</dbReference>
<evidence type="ECO:0000259" key="7">
    <source>
        <dbReference type="Pfam" id="PF22451"/>
    </source>
</evidence>
<organism evidence="8 9">
    <name type="scientific">Leptonema illini</name>
    <dbReference type="NCBI Taxonomy" id="183"/>
    <lineage>
        <taxon>Bacteria</taxon>
        <taxon>Pseudomonadati</taxon>
        <taxon>Spirochaetota</taxon>
        <taxon>Spirochaetia</taxon>
        <taxon>Leptospirales</taxon>
        <taxon>Leptospiraceae</taxon>
        <taxon>Leptonema</taxon>
    </lineage>
</organism>
<feature type="domain" description="Siroheme decarboxylase AsnC-like ligand binding" evidence="6">
    <location>
        <begin position="229"/>
        <end position="314"/>
    </location>
</feature>
<comment type="similarity">
    <text evidence="3">Belongs to the Ahb/Nir family.</text>
</comment>
<dbReference type="Pfam" id="PF22451">
    <property type="entry name" value="NirdL-like_HTH"/>
    <property type="match status" value="2"/>
</dbReference>
<dbReference type="PANTHER" id="PTHR43413">
    <property type="entry name" value="TRANSCRIPTIONAL REGULATOR, ASNC FAMILY"/>
    <property type="match status" value="1"/>
</dbReference>
<dbReference type="GO" id="GO:0016829">
    <property type="term" value="F:lyase activity"/>
    <property type="evidence" value="ECO:0007669"/>
    <property type="project" value="UniProtKB-KW"/>
</dbReference>
<feature type="domain" description="Siroheme decarboxylase NirL-like HTH" evidence="7">
    <location>
        <begin position="7"/>
        <end position="52"/>
    </location>
</feature>
<comment type="catalytic activity">
    <reaction evidence="5">
        <text>siroheme + 2 H(+) = 12,18-didecarboxysiroheme + 2 CO2</text>
        <dbReference type="Rhea" id="RHEA:19093"/>
        <dbReference type="ChEBI" id="CHEBI:15378"/>
        <dbReference type="ChEBI" id="CHEBI:16526"/>
        <dbReference type="ChEBI" id="CHEBI:60052"/>
        <dbReference type="ChEBI" id="CHEBI:140497"/>
        <dbReference type="EC" id="4.1.1.111"/>
    </reaction>
</comment>
<dbReference type="InterPro" id="IPR040523">
    <property type="entry name" value="AsnC_trans_reg2"/>
</dbReference>
<dbReference type="PANTHER" id="PTHR43413:SF1">
    <property type="entry name" value="SIROHEME DECARBOXYLASE NIRL SUBUNIT"/>
    <property type="match status" value="1"/>
</dbReference>
<comment type="caution">
    <text evidence="8">The sequence shown here is derived from an EMBL/GenBank/DDBJ whole genome shotgun (WGS) entry which is preliminary data.</text>
</comment>
<evidence type="ECO:0000313" key="9">
    <source>
        <dbReference type="Proteomes" id="UP000460298"/>
    </source>
</evidence>
<protein>
    <recommendedName>
        <fullName evidence="4">siroheme decarboxylase</fullName>
        <ecNumber evidence="4">4.1.1.111</ecNumber>
    </recommendedName>
</protein>
<dbReference type="EC" id="4.1.1.111" evidence="4"/>
<dbReference type="EMBL" id="WBUI01000005">
    <property type="protein sequence ID" value="KAB2933523.1"/>
    <property type="molecule type" value="Genomic_DNA"/>
</dbReference>
<gene>
    <name evidence="8" type="ORF">F9K24_06645</name>
</gene>
<reference evidence="8 9" key="1">
    <citation type="submission" date="2019-10" db="EMBL/GenBank/DDBJ databases">
        <title>Extracellular Electron Transfer in a Candidatus Methanoperedens spp. Enrichment Culture.</title>
        <authorList>
            <person name="Berger S."/>
            <person name="Rangel Shaw D."/>
            <person name="Berben T."/>
            <person name="In 'T Zandt M."/>
            <person name="Frank J."/>
            <person name="Reimann J."/>
            <person name="Jetten M.S.M."/>
            <person name="Welte C.U."/>
        </authorList>
    </citation>
    <scope>NUCLEOTIDE SEQUENCE [LARGE SCALE GENOMIC DNA]</scope>
    <source>
        <strain evidence="8">SB12</strain>
    </source>
</reference>
<evidence type="ECO:0000256" key="5">
    <source>
        <dbReference type="ARBA" id="ARBA00048470"/>
    </source>
</evidence>
<dbReference type="InterPro" id="IPR053953">
    <property type="entry name" value="NirdL-like_HTH"/>
</dbReference>